<feature type="domain" description="RagB/SusD" evidence="6">
    <location>
        <begin position="361"/>
        <end position="479"/>
    </location>
</feature>
<dbReference type="InterPro" id="IPR011990">
    <property type="entry name" value="TPR-like_helical_dom_sf"/>
</dbReference>
<dbReference type="CDD" id="cd08977">
    <property type="entry name" value="SusD"/>
    <property type="match status" value="1"/>
</dbReference>
<protein>
    <submittedName>
        <fullName evidence="8">RagB/SusD family nutrient uptake outer membrane protein</fullName>
    </submittedName>
</protein>
<comment type="caution">
    <text evidence="8">The sequence shown here is derived from an EMBL/GenBank/DDBJ whole genome shotgun (WGS) entry which is preliminary data.</text>
</comment>
<dbReference type="SUPFAM" id="SSF48452">
    <property type="entry name" value="TPR-like"/>
    <property type="match status" value="1"/>
</dbReference>
<accession>A0A5J5IHU6</accession>
<comment type="subcellular location">
    <subcellularLocation>
        <location evidence="1">Cell outer membrane</location>
    </subcellularLocation>
</comment>
<dbReference type="Gene3D" id="1.25.40.390">
    <property type="match status" value="1"/>
</dbReference>
<dbReference type="InterPro" id="IPR012944">
    <property type="entry name" value="SusD_RagB_dom"/>
</dbReference>
<sequence>MKKLIIIAGVFGVISMVAASCKKYLQKTPQDAYLITAASYLKTAADYQTMEVSVYTPMQWMNQLVPIGDIASDNAVAGGESASDVLDLQQIDDYTLTPVNGAIANLWRYAYEGINRANYLTQYKAANPSGDEVNFSGKEAMYGEVYFLRAFYYFDLVKMFGDVPLFTDKQLDISATGNIARSPKADVYLAIESDLNAAINVLPTTQIQAGRATKYAAQTLLGKVYLYQQKYDSAATVLQSVISSGAFSLVPDFASIFLKSGENGPESIFEIQYSSDGANSYDGVDPAQGPGNYQSQQCGVRNLTSSSPLMPYAPGWSTNLPTQDLNHAYTTGDQRKAATCLDIEAYASANPSWNIKYEVAPYKNTGLYNQKYQPYIGQNATSGGDPGLNWPNNYRTMRYADVLLMAAEALNKSTSPNDALAQTYLNQVRRRAFQVNNASHDVTATGAALYSAILNERRLELAMEGERFFDLVRTGQASSVIKGFVAGKNELFPIPQQEITVAGLTQNPGY</sequence>
<evidence type="ECO:0000256" key="3">
    <source>
        <dbReference type="ARBA" id="ARBA00022729"/>
    </source>
</evidence>
<evidence type="ECO:0000313" key="9">
    <source>
        <dbReference type="Proteomes" id="UP000326903"/>
    </source>
</evidence>
<keyword evidence="4" id="KW-0472">Membrane</keyword>
<evidence type="ECO:0000256" key="4">
    <source>
        <dbReference type="ARBA" id="ARBA00023136"/>
    </source>
</evidence>
<proteinExistence type="inferred from homology"/>
<dbReference type="GO" id="GO:0009279">
    <property type="term" value="C:cell outer membrane"/>
    <property type="evidence" value="ECO:0007669"/>
    <property type="project" value="UniProtKB-SubCell"/>
</dbReference>
<organism evidence="8 9">
    <name type="scientific">Ginsengibacter hankyongi</name>
    <dbReference type="NCBI Taxonomy" id="2607284"/>
    <lineage>
        <taxon>Bacteria</taxon>
        <taxon>Pseudomonadati</taxon>
        <taxon>Bacteroidota</taxon>
        <taxon>Chitinophagia</taxon>
        <taxon>Chitinophagales</taxon>
        <taxon>Chitinophagaceae</taxon>
        <taxon>Ginsengibacter</taxon>
    </lineage>
</organism>
<keyword evidence="5" id="KW-0998">Cell outer membrane</keyword>
<evidence type="ECO:0000259" key="6">
    <source>
        <dbReference type="Pfam" id="PF07980"/>
    </source>
</evidence>
<name>A0A5J5IHU6_9BACT</name>
<dbReference type="Pfam" id="PF07980">
    <property type="entry name" value="SusD_RagB"/>
    <property type="match status" value="1"/>
</dbReference>
<evidence type="ECO:0000256" key="1">
    <source>
        <dbReference type="ARBA" id="ARBA00004442"/>
    </source>
</evidence>
<dbReference type="Proteomes" id="UP000326903">
    <property type="component" value="Unassembled WGS sequence"/>
</dbReference>
<gene>
    <name evidence="8" type="ORF">FW778_16040</name>
</gene>
<feature type="domain" description="SusD-like N-terminal" evidence="7">
    <location>
        <begin position="67"/>
        <end position="226"/>
    </location>
</feature>
<dbReference type="EMBL" id="VYQF01000005">
    <property type="protein sequence ID" value="KAA9037604.1"/>
    <property type="molecule type" value="Genomic_DNA"/>
</dbReference>
<keyword evidence="3" id="KW-0732">Signal</keyword>
<evidence type="ECO:0000256" key="2">
    <source>
        <dbReference type="ARBA" id="ARBA00006275"/>
    </source>
</evidence>
<dbReference type="PROSITE" id="PS51257">
    <property type="entry name" value="PROKAR_LIPOPROTEIN"/>
    <property type="match status" value="1"/>
</dbReference>
<evidence type="ECO:0000313" key="8">
    <source>
        <dbReference type="EMBL" id="KAA9037604.1"/>
    </source>
</evidence>
<dbReference type="RefSeq" id="WP_150415839.1">
    <property type="nucleotide sequence ID" value="NZ_VYQF01000005.1"/>
</dbReference>
<evidence type="ECO:0000259" key="7">
    <source>
        <dbReference type="Pfam" id="PF14322"/>
    </source>
</evidence>
<reference evidence="8 9" key="1">
    <citation type="submission" date="2019-09" db="EMBL/GenBank/DDBJ databases">
        <title>Draft genome sequence of Ginsengibacter sp. BR5-29.</title>
        <authorList>
            <person name="Im W.-T."/>
        </authorList>
    </citation>
    <scope>NUCLEOTIDE SEQUENCE [LARGE SCALE GENOMIC DNA]</scope>
    <source>
        <strain evidence="8 9">BR5-29</strain>
    </source>
</reference>
<evidence type="ECO:0000256" key="5">
    <source>
        <dbReference type="ARBA" id="ARBA00023237"/>
    </source>
</evidence>
<dbReference type="Pfam" id="PF14322">
    <property type="entry name" value="SusD-like_3"/>
    <property type="match status" value="1"/>
</dbReference>
<dbReference type="AlphaFoldDB" id="A0A5J5IHU6"/>
<keyword evidence="9" id="KW-1185">Reference proteome</keyword>
<comment type="similarity">
    <text evidence="2">Belongs to the SusD family.</text>
</comment>
<dbReference type="InterPro" id="IPR033985">
    <property type="entry name" value="SusD-like_N"/>
</dbReference>